<organism evidence="2 3">
    <name type="scientific">Candidatus Fervidibacter sacchari</name>
    <dbReference type="NCBI Taxonomy" id="1448929"/>
    <lineage>
        <taxon>Bacteria</taxon>
        <taxon>Candidatus Fervidibacterota</taxon>
        <taxon>Candidatus Fervidibacter</taxon>
    </lineage>
</organism>
<sequence>MAKGKQLLSINLRASRDRFEMAGAKVEVILPTIEEERGQISWRVSLLALALIPICVYWMARRGQDGIMSLGVLPVVFVFLLALLNFPFARWLKRFALTQADLMLHGH</sequence>
<dbReference type="EMBL" id="JANUCP010000006">
    <property type="protein sequence ID" value="MCS3920746.1"/>
    <property type="molecule type" value="Genomic_DNA"/>
</dbReference>
<gene>
    <name evidence="2" type="ORF">M2350_003181</name>
</gene>
<feature type="transmembrane region" description="Helical" evidence="1">
    <location>
        <begin position="40"/>
        <end position="60"/>
    </location>
</feature>
<comment type="caution">
    <text evidence="2">The sequence shown here is derived from an EMBL/GenBank/DDBJ whole genome shotgun (WGS) entry which is preliminary data.</text>
</comment>
<dbReference type="Proteomes" id="UP001204798">
    <property type="component" value="Unassembled WGS sequence"/>
</dbReference>
<evidence type="ECO:0000256" key="1">
    <source>
        <dbReference type="SAM" id="Phobius"/>
    </source>
</evidence>
<feature type="transmembrane region" description="Helical" evidence="1">
    <location>
        <begin position="66"/>
        <end position="86"/>
    </location>
</feature>
<keyword evidence="1" id="KW-1133">Transmembrane helix</keyword>
<accession>A0ABT2ES13</accession>
<dbReference type="RefSeq" id="WP_259100848.1">
    <property type="nucleotide sequence ID" value="NZ_CP130454.1"/>
</dbReference>
<evidence type="ECO:0000313" key="2">
    <source>
        <dbReference type="EMBL" id="MCS3920746.1"/>
    </source>
</evidence>
<keyword evidence="1" id="KW-0812">Transmembrane</keyword>
<protein>
    <recommendedName>
        <fullName evidence="4">DUF1385 domain-containing protein</fullName>
    </recommendedName>
</protein>
<keyword evidence="1" id="KW-0472">Membrane</keyword>
<reference evidence="2 3" key="1">
    <citation type="submission" date="2022-08" db="EMBL/GenBank/DDBJ databases">
        <title>Bacterial and archaeal communities from various locations to study Microbial Dark Matter (Phase II).</title>
        <authorList>
            <person name="Stepanauskas R."/>
        </authorList>
    </citation>
    <scope>NUCLEOTIDE SEQUENCE [LARGE SCALE GENOMIC DNA]</scope>
    <source>
        <strain evidence="2 3">PD1</strain>
    </source>
</reference>
<evidence type="ECO:0000313" key="3">
    <source>
        <dbReference type="Proteomes" id="UP001204798"/>
    </source>
</evidence>
<keyword evidence="3" id="KW-1185">Reference proteome</keyword>
<proteinExistence type="predicted"/>
<evidence type="ECO:0008006" key="4">
    <source>
        <dbReference type="Google" id="ProtNLM"/>
    </source>
</evidence>
<name>A0ABT2ES13_9BACT</name>